<dbReference type="EMBL" id="QJNU01000069">
    <property type="protein sequence ID" value="RYP08225.1"/>
    <property type="molecule type" value="Genomic_DNA"/>
</dbReference>
<organism evidence="2 3">
    <name type="scientific">Monosporascus ibericus</name>
    <dbReference type="NCBI Taxonomy" id="155417"/>
    <lineage>
        <taxon>Eukaryota</taxon>
        <taxon>Fungi</taxon>
        <taxon>Dikarya</taxon>
        <taxon>Ascomycota</taxon>
        <taxon>Pezizomycotina</taxon>
        <taxon>Sordariomycetes</taxon>
        <taxon>Xylariomycetidae</taxon>
        <taxon>Xylariales</taxon>
        <taxon>Xylariales incertae sedis</taxon>
        <taxon>Monosporascus</taxon>
    </lineage>
</organism>
<dbReference type="AlphaFoldDB" id="A0A4Q4TM58"/>
<name>A0A4Q4TM58_9PEZI</name>
<evidence type="ECO:0000256" key="1">
    <source>
        <dbReference type="SAM" id="MobiDB-lite"/>
    </source>
</evidence>
<sequence length="300" mass="32906">MSVLILIESSNVRIIQFGIDNFAPPKSVGSTVRVAVGLDYGSSLINAGGDLPDVRVFNEAGNFIGMVADPGTVENGGFADITVPMTATAPSRPRDWGRQCGGSWYYSNYFISGTDWKPACMWIDANNDTPQTGFQVHWPEFSKEVAGYPEDASEQADMIDHLCNAGPPFKMHNYPDTDPTSITAWVLDSLHSDDATATSYAPSKHPVSARFQGNRRHPRSNETYHSGPSFRNFVIDDNVEHTGRELCESPTSLGPDYMNIAEGTFCRMSDKTLWPLVIGGVAARDLPYENVIDWTSVSRA</sequence>
<proteinExistence type="predicted"/>
<evidence type="ECO:0000313" key="3">
    <source>
        <dbReference type="Proteomes" id="UP000293360"/>
    </source>
</evidence>
<dbReference type="STRING" id="155417.A0A4Q4TM58"/>
<dbReference type="Proteomes" id="UP000293360">
    <property type="component" value="Unassembled WGS sequence"/>
</dbReference>
<protein>
    <submittedName>
        <fullName evidence="2">Uncharacterized protein</fullName>
    </submittedName>
</protein>
<keyword evidence="3" id="KW-1185">Reference proteome</keyword>
<feature type="region of interest" description="Disordered" evidence="1">
    <location>
        <begin position="197"/>
        <end position="227"/>
    </location>
</feature>
<dbReference type="OrthoDB" id="5365129at2759"/>
<gene>
    <name evidence="2" type="ORF">DL764_002040</name>
</gene>
<accession>A0A4Q4TM58</accession>
<comment type="caution">
    <text evidence="2">The sequence shown here is derived from an EMBL/GenBank/DDBJ whole genome shotgun (WGS) entry which is preliminary data.</text>
</comment>
<reference evidence="2 3" key="1">
    <citation type="submission" date="2018-06" db="EMBL/GenBank/DDBJ databases">
        <title>Complete Genomes of Monosporascus.</title>
        <authorList>
            <person name="Robinson A.J."/>
            <person name="Natvig D.O."/>
        </authorList>
    </citation>
    <scope>NUCLEOTIDE SEQUENCE [LARGE SCALE GENOMIC DNA]</scope>
    <source>
        <strain evidence="2 3">CBS 110550</strain>
    </source>
</reference>
<evidence type="ECO:0000313" key="2">
    <source>
        <dbReference type="EMBL" id="RYP08225.1"/>
    </source>
</evidence>